<feature type="domain" description="MobA-like NTP transferase" evidence="1">
    <location>
        <begin position="253"/>
        <end position="423"/>
    </location>
</feature>
<dbReference type="NCBIfam" id="TIGR03172">
    <property type="entry name" value="selenium cofactor biosynthesis protein YqeC"/>
    <property type="match status" value="1"/>
</dbReference>
<protein>
    <recommendedName>
        <fullName evidence="1">MobA-like NTP transferase domain-containing protein</fullName>
    </recommendedName>
</protein>
<dbReference type="InterPro" id="IPR025877">
    <property type="entry name" value="MobA-like_NTP_Trfase"/>
</dbReference>
<comment type="caution">
    <text evidence="2">The sequence shown here is derived from an EMBL/GenBank/DDBJ whole genome shotgun (WGS) entry which is preliminary data.</text>
</comment>
<dbReference type="EMBL" id="BAABYW010000001">
    <property type="protein sequence ID" value="GAA6407156.1"/>
    <property type="molecule type" value="Genomic_DNA"/>
</dbReference>
<dbReference type="Gene3D" id="3.40.50.300">
    <property type="entry name" value="P-loop containing nucleotide triphosphate hydrolases"/>
    <property type="match status" value="1"/>
</dbReference>
<evidence type="ECO:0000259" key="1">
    <source>
        <dbReference type="Pfam" id="PF12804"/>
    </source>
</evidence>
<dbReference type="PANTHER" id="PTHR43777:SF1">
    <property type="entry name" value="MOLYBDENUM COFACTOR CYTIDYLYLTRANSFERASE"/>
    <property type="match status" value="1"/>
</dbReference>
<name>A0ABQ0B6T2_9FIRM</name>
<dbReference type="CDD" id="cd04182">
    <property type="entry name" value="GT_2_like_f"/>
    <property type="match status" value="1"/>
</dbReference>
<dbReference type="Pfam" id="PF12804">
    <property type="entry name" value="NTP_transf_3"/>
    <property type="match status" value="1"/>
</dbReference>
<reference evidence="2 3" key="1">
    <citation type="submission" date="2024-04" db="EMBL/GenBank/DDBJ databases">
        <title>Defined microbial consortia suppress multidrug-resistant proinflammatory Enterobacteriaceae via ecological control.</title>
        <authorList>
            <person name="Furuichi M."/>
            <person name="Kawaguchi T."/>
            <person name="Pust M."/>
            <person name="Yasuma K."/>
            <person name="Plichta D."/>
            <person name="Hasegawa N."/>
            <person name="Ohya T."/>
            <person name="Bhattarai S."/>
            <person name="Sasajima S."/>
            <person name="Aoto Y."/>
            <person name="Tuganbaev T."/>
            <person name="Yaginuma M."/>
            <person name="Ueda M."/>
            <person name="Okahashi N."/>
            <person name="Amafuji K."/>
            <person name="Kiridooshi Y."/>
            <person name="Sugita K."/>
            <person name="Strazar M."/>
            <person name="Skelly A."/>
            <person name="Suda W."/>
            <person name="Hattori M."/>
            <person name="Nakamoto N."/>
            <person name="Caballero S."/>
            <person name="Norman J."/>
            <person name="Olle B."/>
            <person name="Tanoue T."/>
            <person name="Arita M."/>
            <person name="Bucci V."/>
            <person name="Atarashi K."/>
            <person name="Xavier R."/>
            <person name="Honda K."/>
        </authorList>
    </citation>
    <scope>NUCLEOTIDE SEQUENCE [LARGE SCALE GENOMIC DNA]</scope>
    <source>
        <strain evidence="3">k04-0078-D8-1</strain>
    </source>
</reference>
<gene>
    <name evidence="2" type="ORF">K040078D81_12730</name>
</gene>
<evidence type="ECO:0000313" key="2">
    <source>
        <dbReference type="EMBL" id="GAA6407156.1"/>
    </source>
</evidence>
<dbReference type="SUPFAM" id="SSF53448">
    <property type="entry name" value="Nucleotide-diphospho-sugar transferases"/>
    <property type="match status" value="1"/>
</dbReference>
<sequence length="450" mass="49273">MNKSLLDMLKSLGKWPKKPVISLVGAGGKTTCAYLLAEELAREGKKVLVTTTTHMEHPAFLGRNGVIDKSPEEIKAAAEKSPVVTAGTSGPGGMKMRALPQAVFKEVLPFFDAVVIEADGSRRHPFKVPASHEPVIVEGTTHIMILAGMPAMGKPLGEVCFRMEEAEKLVCQAKLEGKGSLSGMCLTPRLAGYLLEAGYVQPLKTRFPGAEQMILLNQTEDGNAVAEMGEHTSVPVFGRPSLPAAGRGQIHLILLAAGFSRRFGENKLLYELDGRPMYRYPLEVLETLRVLRKDIASVCVVSRYGTILEDAAEKGFCAVENKESVLGISSSLKLGIRESRRVCGTDEKEEDFYCFFVADQPHLRADTVNRFLDGFLKSGKKIGCLAKGDTTGNPVIFHETYIPELLRLEGDTGGKKVLKKHPEDVFLCDVGEEIQLHDYDSRQSLEITER</sequence>
<dbReference type="InterPro" id="IPR027417">
    <property type="entry name" value="P-loop_NTPase"/>
</dbReference>
<dbReference type="RefSeq" id="WP_390404058.1">
    <property type="nucleotide sequence ID" value="NZ_BAABYW010000001.1"/>
</dbReference>
<dbReference type="Pfam" id="PF19842">
    <property type="entry name" value="YqeC"/>
    <property type="match status" value="1"/>
</dbReference>
<dbReference type="InterPro" id="IPR017587">
    <property type="entry name" value="YqeC"/>
</dbReference>
<accession>A0ABQ0B6T2</accession>
<dbReference type="Proteomes" id="UP001600943">
    <property type="component" value="Unassembled WGS sequence"/>
</dbReference>
<dbReference type="Gene3D" id="3.90.550.10">
    <property type="entry name" value="Spore Coat Polysaccharide Biosynthesis Protein SpsA, Chain A"/>
    <property type="match status" value="1"/>
</dbReference>
<proteinExistence type="predicted"/>
<dbReference type="PANTHER" id="PTHR43777">
    <property type="entry name" value="MOLYBDENUM COFACTOR CYTIDYLYLTRANSFERASE"/>
    <property type="match status" value="1"/>
</dbReference>
<dbReference type="InterPro" id="IPR029044">
    <property type="entry name" value="Nucleotide-diphossugar_trans"/>
</dbReference>
<organism evidence="2 3">
    <name type="scientific">Blautia hominis</name>
    <dbReference type="NCBI Taxonomy" id="2025493"/>
    <lineage>
        <taxon>Bacteria</taxon>
        <taxon>Bacillati</taxon>
        <taxon>Bacillota</taxon>
        <taxon>Clostridia</taxon>
        <taxon>Lachnospirales</taxon>
        <taxon>Lachnospiraceae</taxon>
        <taxon>Blautia</taxon>
    </lineage>
</organism>
<evidence type="ECO:0000313" key="3">
    <source>
        <dbReference type="Proteomes" id="UP001600943"/>
    </source>
</evidence>
<keyword evidence="3" id="KW-1185">Reference proteome</keyword>